<organism evidence="3 4">
    <name type="scientific">Actinoalloteichus hymeniacidonis</name>
    <dbReference type="NCBI Taxonomy" id="340345"/>
    <lineage>
        <taxon>Bacteria</taxon>
        <taxon>Bacillati</taxon>
        <taxon>Actinomycetota</taxon>
        <taxon>Actinomycetes</taxon>
        <taxon>Pseudonocardiales</taxon>
        <taxon>Pseudonocardiaceae</taxon>
        <taxon>Actinoalloteichus</taxon>
    </lineage>
</organism>
<feature type="domain" description="SWIM-type" evidence="2">
    <location>
        <begin position="110"/>
        <end position="145"/>
    </location>
</feature>
<dbReference type="PANTHER" id="PTHR38133:SF1">
    <property type="entry name" value="SLR1429 PROTEIN"/>
    <property type="match status" value="1"/>
</dbReference>
<evidence type="ECO:0000256" key="1">
    <source>
        <dbReference type="PROSITE-ProRule" id="PRU00325"/>
    </source>
</evidence>
<dbReference type="PANTHER" id="PTHR38133">
    <property type="entry name" value="SLR1429 PROTEIN"/>
    <property type="match status" value="1"/>
</dbReference>
<keyword evidence="1" id="KW-0479">Metal-binding</keyword>
<keyword evidence="1" id="KW-0863">Zinc-finger</keyword>
<dbReference type="Proteomes" id="UP000095210">
    <property type="component" value="Chromosome"/>
</dbReference>
<name>A0AAC9HQP9_9PSEU</name>
<evidence type="ECO:0000313" key="3">
    <source>
        <dbReference type="EMBL" id="AOS63618.1"/>
    </source>
</evidence>
<dbReference type="KEGG" id="ahm:TL08_14020"/>
<evidence type="ECO:0000259" key="2">
    <source>
        <dbReference type="PROSITE" id="PS50966"/>
    </source>
</evidence>
<protein>
    <recommendedName>
        <fullName evidence="2">SWIM-type domain-containing protein</fullName>
    </recommendedName>
</protein>
<dbReference type="EMBL" id="CP014859">
    <property type="protein sequence ID" value="AOS63618.1"/>
    <property type="molecule type" value="Genomic_DNA"/>
</dbReference>
<accession>A0AAC9HQP9</accession>
<gene>
    <name evidence="3" type="ORF">TL08_14020</name>
</gene>
<evidence type="ECO:0000313" key="4">
    <source>
        <dbReference type="Proteomes" id="UP000095210"/>
    </source>
</evidence>
<reference evidence="4" key="1">
    <citation type="submission" date="2016-03" db="EMBL/GenBank/DDBJ databases">
        <title>Complete genome sequence of the type strain Actinoalloteichus hymeniacidonis DSM 45092.</title>
        <authorList>
            <person name="Schaffert L."/>
            <person name="Albersmeier A."/>
            <person name="Winkler A."/>
            <person name="Kalinowski J."/>
            <person name="Zotchev S."/>
            <person name="Ruckert C."/>
        </authorList>
    </citation>
    <scope>NUCLEOTIDE SEQUENCE [LARGE SCALE GENOMIC DNA]</scope>
    <source>
        <strain evidence="4">HPA177(T) (DSM 45092(T))</strain>
    </source>
</reference>
<sequence length="189" mass="20083">MIAEYGATVWGKAWLRTVETTSVTTSNALLPRARSLVRNDAVTVLTIGPGLVEAEVLVKSGVQRVRIELAVWAAPVRAEADRLIGAAREQHAGLAAGDLPDSLAEDLRRHAVPVAVPAQEQLVRCSCPARTPRCVHVLACLYALVQRIDEEPVLAVVLRSPGTAVADTPTAPPDRILLADIEVAGFYGG</sequence>
<dbReference type="InterPro" id="IPR007527">
    <property type="entry name" value="Znf_SWIM"/>
</dbReference>
<dbReference type="GO" id="GO:0008270">
    <property type="term" value="F:zinc ion binding"/>
    <property type="evidence" value="ECO:0007669"/>
    <property type="project" value="UniProtKB-KW"/>
</dbReference>
<dbReference type="AlphaFoldDB" id="A0AAC9HQP9"/>
<keyword evidence="4" id="KW-1185">Reference proteome</keyword>
<proteinExistence type="predicted"/>
<dbReference type="PROSITE" id="PS50966">
    <property type="entry name" value="ZF_SWIM"/>
    <property type="match status" value="1"/>
</dbReference>
<dbReference type="RefSeq" id="WP_069849446.1">
    <property type="nucleotide sequence ID" value="NZ_CP014859.1"/>
</dbReference>
<keyword evidence="1" id="KW-0862">Zinc</keyword>